<dbReference type="PANTHER" id="PTHR43453">
    <property type="entry name" value="RRNA METHYLASE-LIKE"/>
    <property type="match status" value="1"/>
</dbReference>
<keyword evidence="1" id="KW-1133">Transmembrane helix</keyword>
<keyword evidence="1" id="KW-0472">Membrane</keyword>
<proteinExistence type="predicted"/>
<dbReference type="GO" id="GO:0008168">
    <property type="term" value="F:methyltransferase activity"/>
    <property type="evidence" value="ECO:0007669"/>
    <property type="project" value="InterPro"/>
</dbReference>
<dbReference type="PANTHER" id="PTHR43453:SF3">
    <property type="entry name" value="TRNA_RRNA METHYLTRANSFERASE SPOU TYPE DOMAIN-CONTAINING PROTEIN"/>
    <property type="match status" value="1"/>
</dbReference>
<sequence length="172" mass="18898">MTSHHSTLLVSFTVGAVAGCLMTALIFASKPRSTSSSVHGELPNAKDTTSNTEVIMDATSLDNRILRKAECAIRNRTSRLIIVIERCTNDHNYSAILRTAEALGVQYVYIISPQSMQSTLDEEEDGDGSETNATLKRSTGQVLKNATKTEVGDRHRHHLFAQVDARSLSLFY</sequence>
<keyword evidence="3" id="KW-1185">Reference proteome</keyword>
<evidence type="ECO:0000256" key="1">
    <source>
        <dbReference type="SAM" id="Phobius"/>
    </source>
</evidence>
<evidence type="ECO:0000313" key="3">
    <source>
        <dbReference type="Proteomes" id="UP000266841"/>
    </source>
</evidence>
<name>K0RFN6_THAOC</name>
<comment type="caution">
    <text evidence="2">The sequence shown here is derived from an EMBL/GenBank/DDBJ whole genome shotgun (WGS) entry which is preliminary data.</text>
</comment>
<gene>
    <name evidence="2" type="ORF">THAOC_35989</name>
</gene>
<organism evidence="2 3">
    <name type="scientific">Thalassiosira oceanica</name>
    <name type="common">Marine diatom</name>
    <dbReference type="NCBI Taxonomy" id="159749"/>
    <lineage>
        <taxon>Eukaryota</taxon>
        <taxon>Sar</taxon>
        <taxon>Stramenopiles</taxon>
        <taxon>Ochrophyta</taxon>
        <taxon>Bacillariophyta</taxon>
        <taxon>Coscinodiscophyceae</taxon>
        <taxon>Thalassiosirophycidae</taxon>
        <taxon>Thalassiosirales</taxon>
        <taxon>Thalassiosiraceae</taxon>
        <taxon>Thalassiosira</taxon>
    </lineage>
</organism>
<dbReference type="InterPro" id="IPR029026">
    <property type="entry name" value="tRNA_m1G_MTases_N"/>
</dbReference>
<evidence type="ECO:0000313" key="2">
    <source>
        <dbReference type="EMBL" id="EJK45397.1"/>
    </source>
</evidence>
<dbReference type="InterPro" id="IPR033671">
    <property type="entry name" value="TrmH"/>
</dbReference>
<feature type="transmembrane region" description="Helical" evidence="1">
    <location>
        <begin position="6"/>
        <end position="28"/>
    </location>
</feature>
<dbReference type="AlphaFoldDB" id="K0RFN6"/>
<dbReference type="SUPFAM" id="SSF75217">
    <property type="entry name" value="alpha/beta knot"/>
    <property type="match status" value="1"/>
</dbReference>
<dbReference type="GO" id="GO:0002938">
    <property type="term" value="P:tRNA guanine ribose methylation"/>
    <property type="evidence" value="ECO:0007669"/>
    <property type="project" value="TreeGrafter"/>
</dbReference>
<dbReference type="Gene3D" id="3.40.1280.10">
    <property type="match status" value="1"/>
</dbReference>
<dbReference type="EMBL" id="AGNL01048546">
    <property type="protein sequence ID" value="EJK45397.1"/>
    <property type="molecule type" value="Genomic_DNA"/>
</dbReference>
<dbReference type="Proteomes" id="UP000266841">
    <property type="component" value="Unassembled WGS sequence"/>
</dbReference>
<reference evidence="2 3" key="1">
    <citation type="journal article" date="2012" name="Genome Biol.">
        <title>Genome and low-iron response of an oceanic diatom adapted to chronic iron limitation.</title>
        <authorList>
            <person name="Lommer M."/>
            <person name="Specht M."/>
            <person name="Roy A.S."/>
            <person name="Kraemer L."/>
            <person name="Andreson R."/>
            <person name="Gutowska M.A."/>
            <person name="Wolf J."/>
            <person name="Bergner S.V."/>
            <person name="Schilhabel M.B."/>
            <person name="Klostermeier U.C."/>
            <person name="Beiko R.G."/>
            <person name="Rosenstiel P."/>
            <person name="Hippler M."/>
            <person name="Laroche J."/>
        </authorList>
    </citation>
    <scope>NUCLEOTIDE SEQUENCE [LARGE SCALE GENOMIC DNA]</scope>
    <source>
        <strain evidence="2 3">CCMP1005</strain>
    </source>
</reference>
<dbReference type="InterPro" id="IPR029028">
    <property type="entry name" value="Alpha/beta_knot_MTases"/>
</dbReference>
<evidence type="ECO:0008006" key="4">
    <source>
        <dbReference type="Google" id="ProtNLM"/>
    </source>
</evidence>
<dbReference type="eggNOG" id="KOG0838">
    <property type="taxonomic scope" value="Eukaryota"/>
</dbReference>
<protein>
    <recommendedName>
        <fullName evidence="4">tRNA/rRNA methyltransferase SpoU type domain-containing protein</fullName>
    </recommendedName>
</protein>
<accession>K0RFN6</accession>
<keyword evidence="1" id="KW-0812">Transmembrane</keyword>
<dbReference type="OrthoDB" id="241340at2759"/>